<name>A0A226CYL6_FOLCA</name>
<gene>
    <name evidence="1" type="ORF">Fcan01_27217</name>
</gene>
<comment type="caution">
    <text evidence="1">The sequence shown here is derived from an EMBL/GenBank/DDBJ whole genome shotgun (WGS) entry which is preliminary data.</text>
</comment>
<protein>
    <submittedName>
        <fullName evidence="1">Uncharacterized protein</fullName>
    </submittedName>
</protein>
<accession>A0A226CYL6</accession>
<dbReference type="EMBL" id="LNIX01000049">
    <property type="protein sequence ID" value="OXA38053.1"/>
    <property type="molecule type" value="Genomic_DNA"/>
</dbReference>
<dbReference type="Proteomes" id="UP000198287">
    <property type="component" value="Unassembled WGS sequence"/>
</dbReference>
<proteinExistence type="predicted"/>
<organism evidence="1 2">
    <name type="scientific">Folsomia candida</name>
    <name type="common">Springtail</name>
    <dbReference type="NCBI Taxonomy" id="158441"/>
    <lineage>
        <taxon>Eukaryota</taxon>
        <taxon>Metazoa</taxon>
        <taxon>Ecdysozoa</taxon>
        <taxon>Arthropoda</taxon>
        <taxon>Hexapoda</taxon>
        <taxon>Collembola</taxon>
        <taxon>Entomobryomorpha</taxon>
        <taxon>Isotomoidea</taxon>
        <taxon>Isotomidae</taxon>
        <taxon>Proisotominae</taxon>
        <taxon>Folsomia</taxon>
    </lineage>
</organism>
<dbReference type="AlphaFoldDB" id="A0A226CYL6"/>
<evidence type="ECO:0000313" key="2">
    <source>
        <dbReference type="Proteomes" id="UP000198287"/>
    </source>
</evidence>
<reference evidence="1 2" key="1">
    <citation type="submission" date="2015-12" db="EMBL/GenBank/DDBJ databases">
        <title>The genome of Folsomia candida.</title>
        <authorList>
            <person name="Faddeeva A."/>
            <person name="Derks M.F."/>
            <person name="Anvar Y."/>
            <person name="Smit S."/>
            <person name="Van Straalen N."/>
            <person name="Roelofs D."/>
        </authorList>
    </citation>
    <scope>NUCLEOTIDE SEQUENCE [LARGE SCALE GENOMIC DNA]</scope>
    <source>
        <strain evidence="1 2">VU population</strain>
        <tissue evidence="1">Whole body</tissue>
    </source>
</reference>
<keyword evidence="2" id="KW-1185">Reference proteome</keyword>
<evidence type="ECO:0000313" key="1">
    <source>
        <dbReference type="EMBL" id="OXA38053.1"/>
    </source>
</evidence>
<sequence>MWREECEGVHAGNTRAGLPELERGSSFLKSNSATVASVCRVVGSSGGGYPIPTKAIRNLRPVKVRGESSTKLHINYLGLGRVLHLNSVLTCYTMLNNSSSQITVTTFWALHKAREIF</sequence>